<accession>A0A0C3PC39</accession>
<dbReference type="EMBL" id="KN831966">
    <property type="protein sequence ID" value="KIO05571.1"/>
    <property type="molecule type" value="Genomic_DNA"/>
</dbReference>
<name>A0A0C3PC39_PISTI</name>
<sequence>MRCDAGGVRRSTISLAFIAAHPPIVLGCIFDNGESALSAVGKQGQGHTYIARLHASWCSSAQGCSALSLSGCSTLDNLSEPQVALVHNTACYLALKQFQRPEPNWYSFIEGPPS</sequence>
<reference evidence="2" key="2">
    <citation type="submission" date="2015-01" db="EMBL/GenBank/DDBJ databases">
        <title>Evolutionary Origins and Diversification of the Mycorrhizal Mutualists.</title>
        <authorList>
            <consortium name="DOE Joint Genome Institute"/>
            <consortium name="Mycorrhizal Genomics Consortium"/>
            <person name="Kohler A."/>
            <person name="Kuo A."/>
            <person name="Nagy L.G."/>
            <person name="Floudas D."/>
            <person name="Copeland A."/>
            <person name="Barry K.W."/>
            <person name="Cichocki N."/>
            <person name="Veneault-Fourrey C."/>
            <person name="LaButti K."/>
            <person name="Lindquist E.A."/>
            <person name="Lipzen A."/>
            <person name="Lundell T."/>
            <person name="Morin E."/>
            <person name="Murat C."/>
            <person name="Riley R."/>
            <person name="Ohm R."/>
            <person name="Sun H."/>
            <person name="Tunlid A."/>
            <person name="Henrissat B."/>
            <person name="Grigoriev I.V."/>
            <person name="Hibbett D.S."/>
            <person name="Martin F."/>
        </authorList>
    </citation>
    <scope>NUCLEOTIDE SEQUENCE [LARGE SCALE GENOMIC DNA]</scope>
    <source>
        <strain evidence="2">Marx 270</strain>
    </source>
</reference>
<dbReference type="HOGENOM" id="CLU_2414207_0_0_1"/>
<proteinExistence type="predicted"/>
<dbReference type="InParanoid" id="A0A0C3PC39"/>
<dbReference type="PROSITE" id="PS51257">
    <property type="entry name" value="PROKAR_LIPOPROTEIN"/>
    <property type="match status" value="1"/>
</dbReference>
<gene>
    <name evidence="1" type="ORF">M404DRAFT_999716</name>
</gene>
<keyword evidence="2" id="KW-1185">Reference proteome</keyword>
<evidence type="ECO:0000313" key="2">
    <source>
        <dbReference type="Proteomes" id="UP000054217"/>
    </source>
</evidence>
<organism evidence="1 2">
    <name type="scientific">Pisolithus tinctorius Marx 270</name>
    <dbReference type="NCBI Taxonomy" id="870435"/>
    <lineage>
        <taxon>Eukaryota</taxon>
        <taxon>Fungi</taxon>
        <taxon>Dikarya</taxon>
        <taxon>Basidiomycota</taxon>
        <taxon>Agaricomycotina</taxon>
        <taxon>Agaricomycetes</taxon>
        <taxon>Agaricomycetidae</taxon>
        <taxon>Boletales</taxon>
        <taxon>Sclerodermatineae</taxon>
        <taxon>Pisolithaceae</taxon>
        <taxon>Pisolithus</taxon>
    </lineage>
</organism>
<reference evidence="1 2" key="1">
    <citation type="submission" date="2014-04" db="EMBL/GenBank/DDBJ databases">
        <authorList>
            <consortium name="DOE Joint Genome Institute"/>
            <person name="Kuo A."/>
            <person name="Kohler A."/>
            <person name="Costa M.D."/>
            <person name="Nagy L.G."/>
            <person name="Floudas D."/>
            <person name="Copeland A."/>
            <person name="Barry K.W."/>
            <person name="Cichocki N."/>
            <person name="Veneault-Fourrey C."/>
            <person name="LaButti K."/>
            <person name="Lindquist E.A."/>
            <person name="Lipzen A."/>
            <person name="Lundell T."/>
            <person name="Morin E."/>
            <person name="Murat C."/>
            <person name="Sun H."/>
            <person name="Tunlid A."/>
            <person name="Henrissat B."/>
            <person name="Grigoriev I.V."/>
            <person name="Hibbett D.S."/>
            <person name="Martin F."/>
            <person name="Nordberg H.P."/>
            <person name="Cantor M.N."/>
            <person name="Hua S.X."/>
        </authorList>
    </citation>
    <scope>NUCLEOTIDE SEQUENCE [LARGE SCALE GENOMIC DNA]</scope>
    <source>
        <strain evidence="1 2">Marx 270</strain>
    </source>
</reference>
<evidence type="ECO:0000313" key="1">
    <source>
        <dbReference type="EMBL" id="KIO05571.1"/>
    </source>
</evidence>
<dbReference type="Proteomes" id="UP000054217">
    <property type="component" value="Unassembled WGS sequence"/>
</dbReference>
<dbReference type="AlphaFoldDB" id="A0A0C3PC39"/>
<protein>
    <submittedName>
        <fullName evidence="1">Uncharacterized protein</fullName>
    </submittedName>
</protein>